<accession>A0ABY0W5Z9</accession>
<keyword evidence="4" id="KW-0281">Fimbrium</keyword>
<dbReference type="EMBL" id="LT629795">
    <property type="protein sequence ID" value="SDU74705.1"/>
    <property type="molecule type" value="Genomic_DNA"/>
</dbReference>
<protein>
    <submittedName>
        <fullName evidence="6">Pilin (Type 1 fimbria component protein)</fullName>
    </submittedName>
</protein>
<evidence type="ECO:0000313" key="7">
    <source>
        <dbReference type="Proteomes" id="UP000182058"/>
    </source>
</evidence>
<organism evidence="6 7">
    <name type="scientific">Pseudomonas psychrophila</name>
    <dbReference type="NCBI Taxonomy" id="122355"/>
    <lineage>
        <taxon>Bacteria</taxon>
        <taxon>Pseudomonadati</taxon>
        <taxon>Pseudomonadota</taxon>
        <taxon>Gammaproteobacteria</taxon>
        <taxon>Pseudomonadales</taxon>
        <taxon>Pseudomonadaceae</taxon>
        <taxon>Pseudomonas</taxon>
    </lineage>
</organism>
<proteinExistence type="inferred from homology"/>
<comment type="subcellular location">
    <subcellularLocation>
        <location evidence="1">Fimbrium</location>
    </subcellularLocation>
</comment>
<dbReference type="InterPro" id="IPR008966">
    <property type="entry name" value="Adhesion_dom_sf"/>
</dbReference>
<dbReference type="PANTHER" id="PTHR33420">
    <property type="entry name" value="FIMBRIAL SUBUNIT ELFA-RELATED"/>
    <property type="match status" value="1"/>
</dbReference>
<dbReference type="InterPro" id="IPR036937">
    <property type="entry name" value="Adhesion_dom_fimbrial_sf"/>
</dbReference>
<keyword evidence="3" id="KW-0732">Signal</keyword>
<dbReference type="Gene3D" id="2.60.40.3310">
    <property type="match status" value="1"/>
</dbReference>
<evidence type="ECO:0000256" key="4">
    <source>
        <dbReference type="ARBA" id="ARBA00023263"/>
    </source>
</evidence>
<keyword evidence="7" id="KW-1185">Reference proteome</keyword>
<dbReference type="Proteomes" id="UP000182058">
    <property type="component" value="Chromosome I"/>
</dbReference>
<dbReference type="InterPro" id="IPR050263">
    <property type="entry name" value="Bact_Fimbrial_Adh_Pro"/>
</dbReference>
<dbReference type="Gene3D" id="2.60.40.1090">
    <property type="entry name" value="Fimbrial-type adhesion domain"/>
    <property type="match status" value="1"/>
</dbReference>
<comment type="similarity">
    <text evidence="2">Belongs to the fimbrial protein family.</text>
</comment>
<evidence type="ECO:0000313" key="6">
    <source>
        <dbReference type="EMBL" id="SDU74705.1"/>
    </source>
</evidence>
<dbReference type="InterPro" id="IPR000259">
    <property type="entry name" value="Adhesion_dom_fimbrial"/>
</dbReference>
<dbReference type="SUPFAM" id="SSF49401">
    <property type="entry name" value="Bacterial adhesins"/>
    <property type="match status" value="1"/>
</dbReference>
<evidence type="ECO:0000256" key="3">
    <source>
        <dbReference type="ARBA" id="ARBA00022729"/>
    </source>
</evidence>
<feature type="domain" description="Fimbrial-type adhesion" evidence="5">
    <location>
        <begin position="78"/>
        <end position="225"/>
    </location>
</feature>
<name>A0ABY0W5Z9_9PSED</name>
<sequence>MRIKIGDPSSWAYVPNSISGVNNTNYTIYSVPTEIELIRTGDFMEAGLIPAKVLATGYSPTNEDFIAFNVNMLAPLTITILQPTCSAITPNMNINLGTVNIADFNAQGRTTPKDFTINLNCTGVAGTTGVHVTLTDANNPANLTTQLNLSPDSGAQGIAFEVHNKFGIVSFGPDLSGTGNPGQWLDGAAGVGSYSIPLSVNYVRLPGPIKGGTANSGVTYTLNYD</sequence>
<dbReference type="PANTHER" id="PTHR33420:SF3">
    <property type="entry name" value="FIMBRIAL SUBUNIT ELFA"/>
    <property type="match status" value="1"/>
</dbReference>
<gene>
    <name evidence="6" type="ORF">SAMN04490201_4767</name>
</gene>
<evidence type="ECO:0000256" key="1">
    <source>
        <dbReference type="ARBA" id="ARBA00004561"/>
    </source>
</evidence>
<evidence type="ECO:0000259" key="5">
    <source>
        <dbReference type="Pfam" id="PF00419"/>
    </source>
</evidence>
<reference evidence="6 7" key="1">
    <citation type="submission" date="2016-10" db="EMBL/GenBank/DDBJ databases">
        <authorList>
            <person name="Varghese N."/>
            <person name="Submissions S."/>
        </authorList>
    </citation>
    <scope>NUCLEOTIDE SEQUENCE [LARGE SCALE GENOMIC DNA]</scope>
    <source>
        <strain evidence="6 7">BS3667</strain>
    </source>
</reference>
<dbReference type="Pfam" id="PF00419">
    <property type="entry name" value="Fimbrial"/>
    <property type="match status" value="1"/>
</dbReference>
<evidence type="ECO:0000256" key="2">
    <source>
        <dbReference type="ARBA" id="ARBA00006671"/>
    </source>
</evidence>